<dbReference type="PANTHER" id="PTHR14969">
    <property type="entry name" value="SPHINGOSINE-1-PHOSPHATE PHOSPHOHYDROLASE"/>
    <property type="match status" value="1"/>
</dbReference>
<sequence>MQLLPFLKEADHRLLLALNGAHTPWLDRVMTLASDRYVWIPFYAVLIIWLLYHYQHRAKAVLPLLIAAVALADSITSKLFKPLVGRPRPCHAPDLAPLLHLPDGCGGQFGFMSSHAANSVAMAVFLLLALPAGRFRGLKIWVFCWAALLSYSRVYLAAHYPSDVVSGWLVGMLLGWLAAWIFAKVDPYWWPPAAATTR</sequence>
<keyword evidence="1" id="KW-1133">Transmembrane helix</keyword>
<proteinExistence type="predicted"/>
<evidence type="ECO:0000313" key="3">
    <source>
        <dbReference type="EMBL" id="GAA4498732.1"/>
    </source>
</evidence>
<keyword evidence="1" id="KW-0472">Membrane</keyword>
<evidence type="ECO:0000259" key="2">
    <source>
        <dbReference type="SMART" id="SM00014"/>
    </source>
</evidence>
<feature type="transmembrane region" description="Helical" evidence="1">
    <location>
        <begin position="61"/>
        <end position="80"/>
    </location>
</feature>
<comment type="caution">
    <text evidence="3">The sequence shown here is derived from an EMBL/GenBank/DDBJ whole genome shotgun (WGS) entry which is preliminary data.</text>
</comment>
<reference evidence="4" key="1">
    <citation type="journal article" date="2019" name="Int. J. Syst. Evol. Microbiol.">
        <title>The Global Catalogue of Microorganisms (GCM) 10K type strain sequencing project: providing services to taxonomists for standard genome sequencing and annotation.</title>
        <authorList>
            <consortium name="The Broad Institute Genomics Platform"/>
            <consortium name="The Broad Institute Genome Sequencing Center for Infectious Disease"/>
            <person name="Wu L."/>
            <person name="Ma J."/>
        </authorList>
    </citation>
    <scope>NUCLEOTIDE SEQUENCE [LARGE SCALE GENOMIC DNA]</scope>
    <source>
        <strain evidence="4">JCM 17841</strain>
    </source>
</reference>
<keyword evidence="4" id="KW-1185">Reference proteome</keyword>
<dbReference type="EMBL" id="BAABGQ010000005">
    <property type="protein sequence ID" value="GAA4498732.1"/>
    <property type="molecule type" value="Genomic_DNA"/>
</dbReference>
<evidence type="ECO:0000313" key="4">
    <source>
        <dbReference type="Proteomes" id="UP001501243"/>
    </source>
</evidence>
<dbReference type="SUPFAM" id="SSF48317">
    <property type="entry name" value="Acid phosphatase/Vanadium-dependent haloperoxidase"/>
    <property type="match status" value="1"/>
</dbReference>
<gene>
    <name evidence="3" type="ORF">GCM10023172_16230</name>
</gene>
<dbReference type="Pfam" id="PF01569">
    <property type="entry name" value="PAP2"/>
    <property type="match status" value="1"/>
</dbReference>
<feature type="transmembrane region" description="Helical" evidence="1">
    <location>
        <begin position="109"/>
        <end position="128"/>
    </location>
</feature>
<dbReference type="CDD" id="cd03395">
    <property type="entry name" value="PAP2_like_4"/>
    <property type="match status" value="1"/>
</dbReference>
<keyword evidence="1" id="KW-0812">Transmembrane</keyword>
<organism evidence="3 4">
    <name type="scientific">Hymenobacter ginsengisoli</name>
    <dbReference type="NCBI Taxonomy" id="1051626"/>
    <lineage>
        <taxon>Bacteria</taxon>
        <taxon>Pseudomonadati</taxon>
        <taxon>Bacteroidota</taxon>
        <taxon>Cytophagia</taxon>
        <taxon>Cytophagales</taxon>
        <taxon>Hymenobacteraceae</taxon>
        <taxon>Hymenobacter</taxon>
    </lineage>
</organism>
<dbReference type="SMART" id="SM00014">
    <property type="entry name" value="acidPPc"/>
    <property type="match status" value="1"/>
</dbReference>
<dbReference type="Gene3D" id="1.20.144.10">
    <property type="entry name" value="Phosphatidic acid phosphatase type 2/haloperoxidase"/>
    <property type="match status" value="2"/>
</dbReference>
<feature type="transmembrane region" description="Helical" evidence="1">
    <location>
        <begin position="164"/>
        <end position="183"/>
    </location>
</feature>
<accession>A0ABP8QBD2</accession>
<dbReference type="RefSeq" id="WP_208130702.1">
    <property type="nucleotide sequence ID" value="NZ_BAABGQ010000005.1"/>
</dbReference>
<dbReference type="InterPro" id="IPR000326">
    <property type="entry name" value="PAP2/HPO"/>
</dbReference>
<protein>
    <submittedName>
        <fullName evidence="3">Phosphatase PAP2 family protein</fullName>
    </submittedName>
</protein>
<name>A0ABP8QBD2_9BACT</name>
<evidence type="ECO:0000256" key="1">
    <source>
        <dbReference type="SAM" id="Phobius"/>
    </source>
</evidence>
<dbReference type="PANTHER" id="PTHR14969:SF13">
    <property type="entry name" value="AT30094P"/>
    <property type="match status" value="1"/>
</dbReference>
<dbReference type="InterPro" id="IPR036938">
    <property type="entry name" value="PAP2/HPO_sf"/>
</dbReference>
<feature type="domain" description="Phosphatidic acid phosphatase type 2/haloperoxidase" evidence="2">
    <location>
        <begin position="61"/>
        <end position="179"/>
    </location>
</feature>
<feature type="transmembrane region" description="Helical" evidence="1">
    <location>
        <begin position="37"/>
        <end position="54"/>
    </location>
</feature>
<dbReference type="Proteomes" id="UP001501243">
    <property type="component" value="Unassembled WGS sequence"/>
</dbReference>
<feature type="transmembrane region" description="Helical" evidence="1">
    <location>
        <begin position="140"/>
        <end position="158"/>
    </location>
</feature>